<organism evidence="1 2">
    <name type="scientific">Pichia kluyveri</name>
    <name type="common">Yeast</name>
    <dbReference type="NCBI Taxonomy" id="36015"/>
    <lineage>
        <taxon>Eukaryota</taxon>
        <taxon>Fungi</taxon>
        <taxon>Dikarya</taxon>
        <taxon>Ascomycota</taxon>
        <taxon>Saccharomycotina</taxon>
        <taxon>Pichiomycetes</taxon>
        <taxon>Pichiales</taxon>
        <taxon>Pichiaceae</taxon>
        <taxon>Pichia</taxon>
    </lineage>
</organism>
<sequence>MDIAHMGPICNNEEYLNCHELSLNSINNFCNNNKDTLCNCYYIDILINHCTKYCEKVNIETINDIRNICKYSVWVNKRPISGLIIDYGSELNDDQDNKFIRDSLL</sequence>
<dbReference type="AlphaFoldDB" id="A0AAV5R7A5"/>
<comment type="caution">
    <text evidence="1">The sequence shown here is derived from an EMBL/GenBank/DDBJ whole genome shotgun (WGS) entry which is preliminary data.</text>
</comment>
<reference evidence="1 2" key="1">
    <citation type="journal article" date="2023" name="Elife">
        <title>Identification of key yeast species and microbe-microbe interactions impacting larval growth of Drosophila in the wild.</title>
        <authorList>
            <person name="Mure A."/>
            <person name="Sugiura Y."/>
            <person name="Maeda R."/>
            <person name="Honda K."/>
            <person name="Sakurai N."/>
            <person name="Takahashi Y."/>
            <person name="Watada M."/>
            <person name="Katoh T."/>
            <person name="Gotoh A."/>
            <person name="Gotoh Y."/>
            <person name="Taniguchi I."/>
            <person name="Nakamura K."/>
            <person name="Hayashi T."/>
            <person name="Katayama T."/>
            <person name="Uemura T."/>
            <person name="Hattori Y."/>
        </authorList>
    </citation>
    <scope>NUCLEOTIDE SEQUENCE [LARGE SCALE GENOMIC DNA]</scope>
    <source>
        <strain evidence="1 2">PK-24</strain>
    </source>
</reference>
<evidence type="ECO:0000313" key="2">
    <source>
        <dbReference type="Proteomes" id="UP001378960"/>
    </source>
</evidence>
<dbReference type="Proteomes" id="UP001378960">
    <property type="component" value="Unassembled WGS sequence"/>
</dbReference>
<keyword evidence="2" id="KW-1185">Reference proteome</keyword>
<dbReference type="EMBL" id="BTGB01000005">
    <property type="protein sequence ID" value="GMM47093.1"/>
    <property type="molecule type" value="Genomic_DNA"/>
</dbReference>
<gene>
    <name evidence="1" type="ORF">DAPK24_036680</name>
</gene>
<evidence type="ECO:0008006" key="3">
    <source>
        <dbReference type="Google" id="ProtNLM"/>
    </source>
</evidence>
<protein>
    <recommendedName>
        <fullName evidence="3">Extracellular membrane protein CFEM domain-containing protein</fullName>
    </recommendedName>
</protein>
<accession>A0AAV5R7A5</accession>
<name>A0AAV5R7A5_PICKL</name>
<proteinExistence type="predicted"/>
<evidence type="ECO:0000313" key="1">
    <source>
        <dbReference type="EMBL" id="GMM47093.1"/>
    </source>
</evidence>